<dbReference type="AlphaFoldDB" id="A0AAD2CH28"/>
<proteinExistence type="predicted"/>
<evidence type="ECO:0000313" key="3">
    <source>
        <dbReference type="Proteomes" id="UP001295423"/>
    </source>
</evidence>
<feature type="compositionally biased region" description="Basic and acidic residues" evidence="1">
    <location>
        <begin position="323"/>
        <end position="336"/>
    </location>
</feature>
<feature type="region of interest" description="Disordered" evidence="1">
    <location>
        <begin position="69"/>
        <end position="202"/>
    </location>
</feature>
<feature type="compositionally biased region" description="Low complexity" evidence="1">
    <location>
        <begin position="164"/>
        <end position="178"/>
    </location>
</feature>
<feature type="region of interest" description="Disordered" evidence="1">
    <location>
        <begin position="294"/>
        <end position="344"/>
    </location>
</feature>
<feature type="region of interest" description="Disordered" evidence="1">
    <location>
        <begin position="240"/>
        <end position="274"/>
    </location>
</feature>
<sequence length="474" mass="53006">MRLPPKNGSGSSATRNRPPTVSTSTSTNTNTNVGTTSTNTSLQELVAASFDTLEDNINDIIAFEEVAEKKNDEFDRARKMIATPSERYVMPSPRVPSKTVMPSSPSPVQEAKKRLSLSSEYSSSSRKSPGAIVPKKRTSFTSDSSWMKPSKDSNNDDGEVIKPSSIRRASATSVASASDPQQPNNGDKKQVPSNKLFKKPSERALRELKELSTKFDSDMEITELRQELHRASINYEVLSKKSPFGIDSSAERNDLGGDNTAKRISFQKDLPQTFNENDVHGAIKERLEFFRTSLQEYTEEQHQQQQQQQQQLQEEISESETDDTSKDQHLSREINTKRPSGASLEASLHAEKRLSDVTLDTAIGIEKRPGHVVTTVEDADDDHHHDDDNDHDDNLKVAKEMIYGDGGKSMQTTPTASGNSEKDKDFEVEEKKRKFGESLGRFFSALKSWFQKRIEAFVASFTPKEKMIYVNQMG</sequence>
<feature type="compositionally biased region" description="Low complexity" evidence="1">
    <location>
        <begin position="14"/>
        <end position="41"/>
    </location>
</feature>
<comment type="caution">
    <text evidence="2">The sequence shown here is derived from an EMBL/GenBank/DDBJ whole genome shotgun (WGS) entry which is preliminary data.</text>
</comment>
<feature type="region of interest" description="Disordered" evidence="1">
    <location>
        <begin position="403"/>
        <end position="427"/>
    </location>
</feature>
<protein>
    <submittedName>
        <fullName evidence="2">Uncharacterized protein</fullName>
    </submittedName>
</protein>
<feature type="region of interest" description="Disordered" evidence="1">
    <location>
        <begin position="1"/>
        <end position="41"/>
    </location>
</feature>
<accession>A0AAD2CH28</accession>
<feature type="compositionally biased region" description="Basic and acidic residues" evidence="1">
    <location>
        <begin position="69"/>
        <end position="78"/>
    </location>
</feature>
<gene>
    <name evidence="2" type="ORF">CYCCA115_LOCUS3029</name>
</gene>
<feature type="compositionally biased region" description="Low complexity" evidence="1">
    <location>
        <begin position="116"/>
        <end position="128"/>
    </location>
</feature>
<name>A0AAD2CH28_9STRA</name>
<feature type="compositionally biased region" description="Low complexity" evidence="1">
    <location>
        <begin position="303"/>
        <end position="314"/>
    </location>
</feature>
<reference evidence="2" key="1">
    <citation type="submission" date="2023-08" db="EMBL/GenBank/DDBJ databases">
        <authorList>
            <person name="Audoor S."/>
            <person name="Bilcke G."/>
        </authorList>
    </citation>
    <scope>NUCLEOTIDE SEQUENCE</scope>
</reference>
<evidence type="ECO:0000313" key="2">
    <source>
        <dbReference type="EMBL" id="CAJ1932820.1"/>
    </source>
</evidence>
<dbReference type="Proteomes" id="UP001295423">
    <property type="component" value="Unassembled WGS sequence"/>
</dbReference>
<keyword evidence="3" id="KW-1185">Reference proteome</keyword>
<evidence type="ECO:0000256" key="1">
    <source>
        <dbReference type="SAM" id="MobiDB-lite"/>
    </source>
</evidence>
<dbReference type="EMBL" id="CAKOGP040000224">
    <property type="protein sequence ID" value="CAJ1932820.1"/>
    <property type="molecule type" value="Genomic_DNA"/>
</dbReference>
<organism evidence="2 3">
    <name type="scientific">Cylindrotheca closterium</name>
    <dbReference type="NCBI Taxonomy" id="2856"/>
    <lineage>
        <taxon>Eukaryota</taxon>
        <taxon>Sar</taxon>
        <taxon>Stramenopiles</taxon>
        <taxon>Ochrophyta</taxon>
        <taxon>Bacillariophyta</taxon>
        <taxon>Bacillariophyceae</taxon>
        <taxon>Bacillariophycidae</taxon>
        <taxon>Bacillariales</taxon>
        <taxon>Bacillariaceae</taxon>
        <taxon>Cylindrotheca</taxon>
    </lineage>
</organism>
<feature type="compositionally biased region" description="Polar residues" evidence="1">
    <location>
        <begin position="409"/>
        <end position="419"/>
    </location>
</feature>